<evidence type="ECO:0000313" key="1">
    <source>
        <dbReference type="EMBL" id="SFI77158.1"/>
    </source>
</evidence>
<keyword evidence="2" id="KW-1185">Reference proteome</keyword>
<sequence>MNGNIDNELVIFIATASHTRFVQEAIALDAEKVVVSVKHWWELDINPEFVRIEQYLDAELIDGCAISWRLEVTTSDSGHQIEADVRKIISNSYDMIAEIAETSVVSVEQCMSAVKKTLDELFSTDWRACGECD</sequence>
<dbReference type="AlphaFoldDB" id="A0A1I3KXU9"/>
<organism evidence="1 2">
    <name type="scientific">Planctomicrobium piriforme</name>
    <dbReference type="NCBI Taxonomy" id="1576369"/>
    <lineage>
        <taxon>Bacteria</taxon>
        <taxon>Pseudomonadati</taxon>
        <taxon>Planctomycetota</taxon>
        <taxon>Planctomycetia</taxon>
        <taxon>Planctomycetales</taxon>
        <taxon>Planctomycetaceae</taxon>
        <taxon>Planctomicrobium</taxon>
    </lineage>
</organism>
<dbReference type="EMBL" id="FOQD01000012">
    <property type="protein sequence ID" value="SFI77158.1"/>
    <property type="molecule type" value="Genomic_DNA"/>
</dbReference>
<evidence type="ECO:0000313" key="2">
    <source>
        <dbReference type="Proteomes" id="UP000199518"/>
    </source>
</evidence>
<gene>
    <name evidence="1" type="ORF">SAMN05421753_11273</name>
</gene>
<accession>A0A1I3KXU9</accession>
<dbReference type="RefSeq" id="WP_092051827.1">
    <property type="nucleotide sequence ID" value="NZ_FOQD01000012.1"/>
</dbReference>
<protein>
    <submittedName>
        <fullName evidence="1">Uncharacterized protein</fullName>
    </submittedName>
</protein>
<name>A0A1I3KXU9_9PLAN</name>
<dbReference type="Proteomes" id="UP000199518">
    <property type="component" value="Unassembled WGS sequence"/>
</dbReference>
<proteinExistence type="predicted"/>
<dbReference type="STRING" id="1576369.SAMN05421753_11273"/>
<reference evidence="2" key="1">
    <citation type="submission" date="2016-10" db="EMBL/GenBank/DDBJ databases">
        <authorList>
            <person name="Varghese N."/>
            <person name="Submissions S."/>
        </authorList>
    </citation>
    <scope>NUCLEOTIDE SEQUENCE [LARGE SCALE GENOMIC DNA]</scope>
    <source>
        <strain evidence="2">DSM 26348</strain>
    </source>
</reference>